<dbReference type="EMBL" id="JAJJMA010083131">
    <property type="protein sequence ID" value="MCL7028758.1"/>
    <property type="molecule type" value="Genomic_DNA"/>
</dbReference>
<accession>A0AA41V8W5</accession>
<name>A0AA41V8W5_PAPNU</name>
<keyword evidence="1" id="KW-0175">Coiled coil</keyword>
<organism evidence="2 3">
    <name type="scientific">Papaver nudicaule</name>
    <name type="common">Iceland poppy</name>
    <dbReference type="NCBI Taxonomy" id="74823"/>
    <lineage>
        <taxon>Eukaryota</taxon>
        <taxon>Viridiplantae</taxon>
        <taxon>Streptophyta</taxon>
        <taxon>Embryophyta</taxon>
        <taxon>Tracheophyta</taxon>
        <taxon>Spermatophyta</taxon>
        <taxon>Magnoliopsida</taxon>
        <taxon>Ranunculales</taxon>
        <taxon>Papaveraceae</taxon>
        <taxon>Papaveroideae</taxon>
        <taxon>Papaver</taxon>
    </lineage>
</organism>
<dbReference type="Proteomes" id="UP001177140">
    <property type="component" value="Unassembled WGS sequence"/>
</dbReference>
<keyword evidence="3" id="KW-1185">Reference proteome</keyword>
<protein>
    <submittedName>
        <fullName evidence="2">Uncharacterized protein</fullName>
    </submittedName>
</protein>
<gene>
    <name evidence="2" type="ORF">MKW94_023658</name>
</gene>
<evidence type="ECO:0000313" key="3">
    <source>
        <dbReference type="Proteomes" id="UP001177140"/>
    </source>
</evidence>
<reference evidence="2" key="1">
    <citation type="submission" date="2022-03" db="EMBL/GenBank/DDBJ databases">
        <title>A functionally conserved STORR gene fusion in Papaver species that diverged 16.8 million years ago.</title>
        <authorList>
            <person name="Catania T."/>
        </authorList>
    </citation>
    <scope>NUCLEOTIDE SEQUENCE</scope>
    <source>
        <strain evidence="2">S-191538</strain>
    </source>
</reference>
<evidence type="ECO:0000313" key="2">
    <source>
        <dbReference type="EMBL" id="MCL7028758.1"/>
    </source>
</evidence>
<dbReference type="AlphaFoldDB" id="A0AA41V8W5"/>
<proteinExistence type="predicted"/>
<evidence type="ECO:0000256" key="1">
    <source>
        <dbReference type="SAM" id="Coils"/>
    </source>
</evidence>
<sequence>MQCATAVEPQWLAEMGPMFFSVKDSDTSMLDHKQKQKDVKSAMEEEKDNLRKEQVAMETVNQEREKQKRAKQQQQILMPGCIKYSSTYLRPKKLGL</sequence>
<feature type="coiled-coil region" evidence="1">
    <location>
        <begin position="33"/>
        <end position="77"/>
    </location>
</feature>
<comment type="caution">
    <text evidence="2">The sequence shown here is derived from an EMBL/GenBank/DDBJ whole genome shotgun (WGS) entry which is preliminary data.</text>
</comment>